<dbReference type="InterPro" id="IPR044824">
    <property type="entry name" value="MAIN-like"/>
</dbReference>
<organism evidence="2 3">
    <name type="scientific">Gossypium schwendimanii</name>
    <name type="common">Cotton</name>
    <dbReference type="NCBI Taxonomy" id="34291"/>
    <lineage>
        <taxon>Eukaryota</taxon>
        <taxon>Viridiplantae</taxon>
        <taxon>Streptophyta</taxon>
        <taxon>Embryophyta</taxon>
        <taxon>Tracheophyta</taxon>
        <taxon>Spermatophyta</taxon>
        <taxon>Magnoliopsida</taxon>
        <taxon>eudicotyledons</taxon>
        <taxon>Gunneridae</taxon>
        <taxon>Pentapetalae</taxon>
        <taxon>rosids</taxon>
        <taxon>malvids</taxon>
        <taxon>Malvales</taxon>
        <taxon>Malvaceae</taxon>
        <taxon>Malvoideae</taxon>
        <taxon>Gossypium</taxon>
    </lineage>
</organism>
<comment type="caution">
    <text evidence="2">The sequence shown here is derived from an EMBL/GenBank/DDBJ whole genome shotgun (WGS) entry which is preliminary data.</text>
</comment>
<gene>
    <name evidence="2" type="ORF">Goshw_023133</name>
</gene>
<evidence type="ECO:0000313" key="2">
    <source>
        <dbReference type="EMBL" id="MBA0860981.1"/>
    </source>
</evidence>
<keyword evidence="3" id="KW-1185">Reference proteome</keyword>
<dbReference type="InterPro" id="IPR019557">
    <property type="entry name" value="AminoTfrase-like_pln_mobile"/>
</dbReference>
<dbReference type="AlphaFoldDB" id="A0A7J9LQN3"/>
<reference evidence="2 3" key="1">
    <citation type="journal article" date="2019" name="Genome Biol. Evol.">
        <title>Insights into the evolution of the New World diploid cottons (Gossypium, subgenus Houzingenia) based on genome sequencing.</title>
        <authorList>
            <person name="Grover C.E."/>
            <person name="Arick M.A. 2nd"/>
            <person name="Thrash A."/>
            <person name="Conover J.L."/>
            <person name="Sanders W.S."/>
            <person name="Peterson D.G."/>
            <person name="Frelichowski J.E."/>
            <person name="Scheffler J.A."/>
            <person name="Scheffler B.E."/>
            <person name="Wendel J.F."/>
        </authorList>
    </citation>
    <scope>NUCLEOTIDE SEQUENCE [LARGE SCALE GENOMIC DNA]</scope>
    <source>
        <strain evidence="2">1</strain>
        <tissue evidence="2">Leaf</tissue>
    </source>
</reference>
<protein>
    <recommendedName>
        <fullName evidence="1">Aminotransferase-like plant mobile domain-containing protein</fullName>
    </recommendedName>
</protein>
<sequence length="84" mass="9269">MSGPPSLLIENYLREASFWHVATIGQGYKLDPKLISVLIERWSPETHTFHLLCGECTITLEDVQLQLGLPVDGSALTAFVQSAN</sequence>
<dbReference type="Proteomes" id="UP000593576">
    <property type="component" value="Unassembled WGS sequence"/>
</dbReference>
<proteinExistence type="predicted"/>
<dbReference type="GO" id="GO:0010073">
    <property type="term" value="P:meristem maintenance"/>
    <property type="evidence" value="ECO:0007669"/>
    <property type="project" value="InterPro"/>
</dbReference>
<dbReference type="EMBL" id="JABFAF010000007">
    <property type="protein sequence ID" value="MBA0860981.1"/>
    <property type="molecule type" value="Genomic_DNA"/>
</dbReference>
<dbReference type="Pfam" id="PF10536">
    <property type="entry name" value="PMD"/>
    <property type="match status" value="1"/>
</dbReference>
<evidence type="ECO:0000259" key="1">
    <source>
        <dbReference type="Pfam" id="PF10536"/>
    </source>
</evidence>
<evidence type="ECO:0000313" key="3">
    <source>
        <dbReference type="Proteomes" id="UP000593576"/>
    </source>
</evidence>
<dbReference type="PANTHER" id="PTHR46033">
    <property type="entry name" value="PROTEIN MAIN-LIKE 2"/>
    <property type="match status" value="1"/>
</dbReference>
<feature type="domain" description="Aminotransferase-like plant mobile" evidence="1">
    <location>
        <begin position="27"/>
        <end position="81"/>
    </location>
</feature>
<dbReference type="OrthoDB" id="980152at2759"/>
<name>A0A7J9LQN3_GOSSC</name>
<dbReference type="PANTHER" id="PTHR46033:SF8">
    <property type="entry name" value="PROTEIN MAINTENANCE OF MERISTEMS-LIKE"/>
    <property type="match status" value="1"/>
</dbReference>
<accession>A0A7J9LQN3</accession>